<evidence type="ECO:0000259" key="1">
    <source>
        <dbReference type="PROSITE" id="PS51462"/>
    </source>
</evidence>
<dbReference type="Proteomes" id="UP000608890">
    <property type="component" value="Unassembled WGS sequence"/>
</dbReference>
<dbReference type="InterPro" id="IPR000086">
    <property type="entry name" value="NUDIX_hydrolase_dom"/>
</dbReference>
<evidence type="ECO:0000313" key="2">
    <source>
        <dbReference type="EMBL" id="GGM29114.1"/>
    </source>
</evidence>
<name>A0A917TNF2_9ACTN</name>
<organism evidence="2 3">
    <name type="scientific">Micromonospora sonchi</name>
    <dbReference type="NCBI Taxonomy" id="1763543"/>
    <lineage>
        <taxon>Bacteria</taxon>
        <taxon>Bacillati</taxon>
        <taxon>Actinomycetota</taxon>
        <taxon>Actinomycetes</taxon>
        <taxon>Micromonosporales</taxon>
        <taxon>Micromonosporaceae</taxon>
        <taxon>Micromonospora</taxon>
    </lineage>
</organism>
<dbReference type="InterPro" id="IPR015797">
    <property type="entry name" value="NUDIX_hydrolase-like_dom_sf"/>
</dbReference>
<dbReference type="SUPFAM" id="SSF55811">
    <property type="entry name" value="Nudix"/>
    <property type="match status" value="1"/>
</dbReference>
<dbReference type="AlphaFoldDB" id="A0A917TNF2"/>
<keyword evidence="3" id="KW-1185">Reference proteome</keyword>
<gene>
    <name evidence="2" type="ORF">GCM10011608_12290</name>
</gene>
<protein>
    <recommendedName>
        <fullName evidence="1">Nudix hydrolase domain-containing protein</fullName>
    </recommendedName>
</protein>
<dbReference type="Pfam" id="PF00293">
    <property type="entry name" value="NUDIX"/>
    <property type="match status" value="1"/>
</dbReference>
<comment type="caution">
    <text evidence="2">The sequence shown here is derived from an EMBL/GenBank/DDBJ whole genome shotgun (WGS) entry which is preliminary data.</text>
</comment>
<dbReference type="PROSITE" id="PS51462">
    <property type="entry name" value="NUDIX"/>
    <property type="match status" value="1"/>
</dbReference>
<accession>A0A917TNF2</accession>
<dbReference type="Gene3D" id="3.90.79.10">
    <property type="entry name" value="Nucleoside Triphosphate Pyrophosphohydrolase"/>
    <property type="match status" value="1"/>
</dbReference>
<reference evidence="2" key="2">
    <citation type="submission" date="2020-09" db="EMBL/GenBank/DDBJ databases">
        <authorList>
            <person name="Sun Q."/>
            <person name="Zhou Y."/>
        </authorList>
    </citation>
    <scope>NUCLEOTIDE SEQUENCE</scope>
    <source>
        <strain evidence="2">CGMCC 4.7312</strain>
    </source>
</reference>
<feature type="domain" description="Nudix hydrolase" evidence="1">
    <location>
        <begin position="76"/>
        <end position="212"/>
    </location>
</feature>
<reference evidence="2" key="1">
    <citation type="journal article" date="2014" name="Int. J. Syst. Evol. Microbiol.">
        <title>Complete genome sequence of Corynebacterium casei LMG S-19264T (=DSM 44701T), isolated from a smear-ripened cheese.</title>
        <authorList>
            <consortium name="US DOE Joint Genome Institute (JGI-PGF)"/>
            <person name="Walter F."/>
            <person name="Albersmeier A."/>
            <person name="Kalinowski J."/>
            <person name="Ruckert C."/>
        </authorList>
    </citation>
    <scope>NUCLEOTIDE SEQUENCE</scope>
    <source>
        <strain evidence="2">CGMCC 4.7312</strain>
    </source>
</reference>
<dbReference type="EMBL" id="BMNB01000004">
    <property type="protein sequence ID" value="GGM29114.1"/>
    <property type="molecule type" value="Genomic_DNA"/>
</dbReference>
<evidence type="ECO:0000313" key="3">
    <source>
        <dbReference type="Proteomes" id="UP000608890"/>
    </source>
</evidence>
<dbReference type="CDD" id="cd03674">
    <property type="entry name" value="NUDIX_Hydrolase"/>
    <property type="match status" value="1"/>
</dbReference>
<proteinExistence type="predicted"/>
<sequence>MRLELPCQVTPTLLGQAILRIRALKLGGRLVAISDSDISSALSAYIARYPDDAVSLSEPLRLLAEGASFASRRNFSMHVTVGALLVCGTDVLLVDHLAYGIPLQPGGHLEATDSTLISAAVRELVEETGVDPSGLFPASEVPVYVEYGKVPARPAKDEPEHFHLDFGYSFVTARAEMGRIQKSEVRSAAWYPLSTAQRLVGRRIARAVTTPA</sequence>
<dbReference type="RefSeq" id="WP_229705719.1">
    <property type="nucleotide sequence ID" value="NZ_BMNB01000004.1"/>
</dbReference>